<reference evidence="3" key="1">
    <citation type="journal article" date="2019" name="Int. J. Syst. Evol. Microbiol.">
        <title>The Global Catalogue of Microorganisms (GCM) 10K type strain sequencing project: providing services to taxonomists for standard genome sequencing and annotation.</title>
        <authorList>
            <consortium name="The Broad Institute Genomics Platform"/>
            <consortium name="The Broad Institute Genome Sequencing Center for Infectious Disease"/>
            <person name="Wu L."/>
            <person name="Ma J."/>
        </authorList>
    </citation>
    <scope>NUCLEOTIDE SEQUENCE [LARGE SCALE GENOMIC DNA]</scope>
    <source>
        <strain evidence="3">JCM 18531</strain>
    </source>
</reference>
<organism evidence="2 3">
    <name type="scientific">Nocardioides conyzicola</name>
    <dbReference type="NCBI Taxonomy" id="1651781"/>
    <lineage>
        <taxon>Bacteria</taxon>
        <taxon>Bacillati</taxon>
        <taxon>Actinomycetota</taxon>
        <taxon>Actinomycetes</taxon>
        <taxon>Propionibacteriales</taxon>
        <taxon>Nocardioidaceae</taxon>
        <taxon>Nocardioides</taxon>
    </lineage>
</organism>
<evidence type="ECO:0000256" key="1">
    <source>
        <dbReference type="SAM" id="Phobius"/>
    </source>
</evidence>
<evidence type="ECO:0000313" key="2">
    <source>
        <dbReference type="EMBL" id="GAA4705743.1"/>
    </source>
</evidence>
<feature type="transmembrane region" description="Helical" evidence="1">
    <location>
        <begin position="65"/>
        <end position="84"/>
    </location>
</feature>
<dbReference type="RefSeq" id="WP_345521565.1">
    <property type="nucleotide sequence ID" value="NZ_BAABKM010000002.1"/>
</dbReference>
<feature type="transmembrane region" description="Helical" evidence="1">
    <location>
        <begin position="129"/>
        <end position="149"/>
    </location>
</feature>
<sequence length="164" mass="16872">MSGGGRMPSSAWAFAGLCVAGQLVQLAHRGLSRSDGVGVFLSMALTALVVSWFAAGVLRGRTVRLVIVWILIGLGTVLTGFGIVVDLSDANGWDLLDLLLSLGQVAALAAFCSTDYLRWQRAHPDQPGPGIGGLVAVALVVGLLGGMTASSDDGSSQIRLRVGL</sequence>
<comment type="caution">
    <text evidence="2">The sequence shown here is derived from an EMBL/GenBank/DDBJ whole genome shotgun (WGS) entry which is preliminary data.</text>
</comment>
<gene>
    <name evidence="2" type="ORF">GCM10023349_24520</name>
</gene>
<accession>A0ABP8XEB6</accession>
<evidence type="ECO:0000313" key="3">
    <source>
        <dbReference type="Proteomes" id="UP001499974"/>
    </source>
</evidence>
<dbReference type="Proteomes" id="UP001499974">
    <property type="component" value="Unassembled WGS sequence"/>
</dbReference>
<dbReference type="EMBL" id="BAABKM010000002">
    <property type="protein sequence ID" value="GAA4705743.1"/>
    <property type="molecule type" value="Genomic_DNA"/>
</dbReference>
<proteinExistence type="predicted"/>
<keyword evidence="1" id="KW-0812">Transmembrane</keyword>
<keyword evidence="1" id="KW-1133">Transmembrane helix</keyword>
<feature type="transmembrane region" description="Helical" evidence="1">
    <location>
        <begin position="36"/>
        <end position="58"/>
    </location>
</feature>
<keyword evidence="3" id="KW-1185">Reference proteome</keyword>
<keyword evidence="1" id="KW-0472">Membrane</keyword>
<feature type="transmembrane region" description="Helical" evidence="1">
    <location>
        <begin position="96"/>
        <end position="117"/>
    </location>
</feature>
<name>A0ABP8XEB6_9ACTN</name>
<protein>
    <submittedName>
        <fullName evidence="2">Uncharacterized protein</fullName>
    </submittedName>
</protein>